<comment type="caution">
    <text evidence="2">The sequence shown here is derived from an EMBL/GenBank/DDBJ whole genome shotgun (WGS) entry which is preliminary data.</text>
</comment>
<dbReference type="AlphaFoldDB" id="A0A8H5BLF6"/>
<feature type="compositionally biased region" description="Polar residues" evidence="1">
    <location>
        <begin position="415"/>
        <end position="424"/>
    </location>
</feature>
<sequence>MSRGNGADSNIGADFEAAFAEAEKSDVKANKCVKNISATLREKISRAERVPKWHLEFNAYPPYIPTIKTREQLEEHVFRWKLCNDDWSLAAVMVFLMKELHKNRKIGRSWTFYYNIPFAKSDFPGGGKKAIAGFDLEMTVGKLANDLVKYYGGRVSGKSGSSPLPVTALPDRKTTIFFDLRQMQTPWRQAFGNVFKVTDKLIILKAKNGNLLTPEILTKEATTSSRTSSELRIYQIGVDDGSMNFDRSTQSLSTQSSGGSCWSYGSTLRSVLSSLGNHVPDLRDISSFLERIIEVQDETEDKYHWTCSDEPPPIPEPHPQILASPTFQPGLSPGPSLDSEHPAEARSLPLPVPSFHTPKPVSQDLPTVPSTSIGIPPSTEESTILDPFPTPPTSMGPSPSPSPPPAIAAGSSLPKSTTPSSAPSEQVAAASLPHPLPPNSLPSSQQSTNVQDLGPTARPNLQGTKMRGNNAPGLSSDSNEPTFSVERRAVSYTHHAHADPPPQKLGFFGKMKKKFWG</sequence>
<dbReference type="EMBL" id="JAACJK010000163">
    <property type="protein sequence ID" value="KAF5325594.1"/>
    <property type="molecule type" value="Genomic_DNA"/>
</dbReference>
<feature type="compositionally biased region" description="Polar residues" evidence="1">
    <location>
        <begin position="364"/>
        <end position="373"/>
    </location>
</feature>
<evidence type="ECO:0000313" key="2">
    <source>
        <dbReference type="EMBL" id="KAF5325594.1"/>
    </source>
</evidence>
<feature type="compositionally biased region" description="Polar residues" evidence="1">
    <location>
        <begin position="472"/>
        <end position="482"/>
    </location>
</feature>
<dbReference type="Proteomes" id="UP000541558">
    <property type="component" value="Unassembled WGS sequence"/>
</dbReference>
<evidence type="ECO:0000313" key="3">
    <source>
        <dbReference type="Proteomes" id="UP000541558"/>
    </source>
</evidence>
<dbReference type="OrthoDB" id="10405249at2759"/>
<evidence type="ECO:0000256" key="1">
    <source>
        <dbReference type="SAM" id="MobiDB-lite"/>
    </source>
</evidence>
<gene>
    <name evidence="2" type="ORF">D9611_000846</name>
</gene>
<feature type="region of interest" description="Disordered" evidence="1">
    <location>
        <begin position="306"/>
        <end position="482"/>
    </location>
</feature>
<keyword evidence="3" id="KW-1185">Reference proteome</keyword>
<accession>A0A8H5BLF6</accession>
<reference evidence="2 3" key="1">
    <citation type="journal article" date="2020" name="ISME J.">
        <title>Uncovering the hidden diversity of litter-decomposition mechanisms in mushroom-forming fungi.</title>
        <authorList>
            <person name="Floudas D."/>
            <person name="Bentzer J."/>
            <person name="Ahren D."/>
            <person name="Johansson T."/>
            <person name="Persson P."/>
            <person name="Tunlid A."/>
        </authorList>
    </citation>
    <scope>NUCLEOTIDE SEQUENCE [LARGE SCALE GENOMIC DNA]</scope>
    <source>
        <strain evidence="2 3">CBS 175.51</strain>
    </source>
</reference>
<protein>
    <submittedName>
        <fullName evidence="2">Uncharacterized protein</fullName>
    </submittedName>
</protein>
<name>A0A8H5BLF6_9AGAR</name>
<organism evidence="2 3">
    <name type="scientific">Ephemerocybe angulata</name>
    <dbReference type="NCBI Taxonomy" id="980116"/>
    <lineage>
        <taxon>Eukaryota</taxon>
        <taxon>Fungi</taxon>
        <taxon>Dikarya</taxon>
        <taxon>Basidiomycota</taxon>
        <taxon>Agaricomycotina</taxon>
        <taxon>Agaricomycetes</taxon>
        <taxon>Agaricomycetidae</taxon>
        <taxon>Agaricales</taxon>
        <taxon>Agaricineae</taxon>
        <taxon>Psathyrellaceae</taxon>
        <taxon>Ephemerocybe</taxon>
    </lineage>
</organism>
<proteinExistence type="predicted"/>
<feature type="compositionally biased region" description="Pro residues" evidence="1">
    <location>
        <begin position="388"/>
        <end position="406"/>
    </location>
</feature>